<feature type="active site" description="O-(3'-phospho-DNA)-tyrosine intermediate" evidence="10">
    <location>
        <position position="281"/>
    </location>
</feature>
<dbReference type="Pfam" id="PF00589">
    <property type="entry name" value="Phage_integrase"/>
    <property type="match status" value="1"/>
</dbReference>
<dbReference type="Proteomes" id="UP000199444">
    <property type="component" value="Unassembled WGS sequence"/>
</dbReference>
<keyword evidence="9 10" id="KW-0131">Cell cycle</keyword>
<dbReference type="NCBIfam" id="TIGR02224">
    <property type="entry name" value="recomb_XerC"/>
    <property type="match status" value="1"/>
</dbReference>
<dbReference type="Gene3D" id="1.10.150.130">
    <property type="match status" value="1"/>
</dbReference>
<feature type="region of interest" description="Disordered" evidence="12">
    <location>
        <begin position="294"/>
        <end position="314"/>
    </location>
</feature>
<evidence type="ECO:0000256" key="6">
    <source>
        <dbReference type="ARBA" id="ARBA00022908"/>
    </source>
</evidence>
<keyword evidence="3 10" id="KW-0963">Cytoplasm</keyword>
<dbReference type="RefSeq" id="WP_092492960.1">
    <property type="nucleotide sequence ID" value="NZ_FNKD01000002.1"/>
</dbReference>
<dbReference type="AlphaFoldDB" id="A0A1H1C9P2"/>
<feature type="domain" description="Core-binding (CB)" evidence="14">
    <location>
        <begin position="2"/>
        <end position="88"/>
    </location>
</feature>
<gene>
    <name evidence="10" type="primary">xerC</name>
    <name evidence="15" type="ORF">SAMN05216231_2146</name>
</gene>
<evidence type="ECO:0000256" key="11">
    <source>
        <dbReference type="NCBIfam" id="TIGR02224"/>
    </source>
</evidence>
<accession>A0A1H1C9P2</accession>
<reference evidence="15 16" key="1">
    <citation type="submission" date="2016-10" db="EMBL/GenBank/DDBJ databases">
        <authorList>
            <person name="de Groot N.N."/>
        </authorList>
    </citation>
    <scope>NUCLEOTIDE SEQUENCE [LARGE SCALE GENOMIC DNA]</scope>
    <source>
        <strain evidence="15 16">CGMCC 1.10449</strain>
    </source>
</reference>
<evidence type="ECO:0000256" key="4">
    <source>
        <dbReference type="ARBA" id="ARBA00022618"/>
    </source>
</evidence>
<evidence type="ECO:0000256" key="7">
    <source>
        <dbReference type="ARBA" id="ARBA00023125"/>
    </source>
</evidence>
<evidence type="ECO:0000256" key="9">
    <source>
        <dbReference type="ARBA" id="ARBA00023306"/>
    </source>
</evidence>
<sequence length="314" mass="36164">MNHFKKSSEAFIEYLQIEKNASQYTVKYYLNDLETFFAFLYQEGIDNLQEVNYQEIRLFLTILYDRKLSRRSVSRKISSIRSFYKFLEREDQVTGNPFVNVTLPKASKPIPSFLYMEELEKLFEVNDLSDPVGQRNQAIIETLYATGIRVSECQGMLLEDIDFTIGTMFIKGKGRKERYIPFGRFAEVALDTYINDGRNKLLDKANSSTNSVFLNARGAPLTSRGMRLILNKIVEKAALTVHVNPHKLRHTFATHMLNEGADLRTVQELLGHENLSATQIYTHVTKDRLRSVYMNSHPRASDKYSDQRGDDSGS</sequence>
<dbReference type="Pfam" id="PF02899">
    <property type="entry name" value="Phage_int_SAM_1"/>
    <property type="match status" value="1"/>
</dbReference>
<evidence type="ECO:0000256" key="10">
    <source>
        <dbReference type="HAMAP-Rule" id="MF_01808"/>
    </source>
</evidence>
<dbReference type="InterPro" id="IPR004107">
    <property type="entry name" value="Integrase_SAM-like_N"/>
</dbReference>
<proteinExistence type="inferred from homology"/>
<evidence type="ECO:0000259" key="14">
    <source>
        <dbReference type="PROSITE" id="PS51900"/>
    </source>
</evidence>
<evidence type="ECO:0000259" key="13">
    <source>
        <dbReference type="PROSITE" id="PS51898"/>
    </source>
</evidence>
<dbReference type="InterPro" id="IPR002104">
    <property type="entry name" value="Integrase_catalytic"/>
</dbReference>
<feature type="active site" evidence="10">
    <location>
        <position position="272"/>
    </location>
</feature>
<dbReference type="GO" id="GO:0051301">
    <property type="term" value="P:cell division"/>
    <property type="evidence" value="ECO:0007669"/>
    <property type="project" value="UniProtKB-UniRule"/>
</dbReference>
<keyword evidence="7 10" id="KW-0238">DNA-binding</keyword>
<dbReference type="STRING" id="553311.SAMN05216231_2146"/>
<comment type="similarity">
    <text evidence="2 10">Belongs to the 'phage' integrase family. XerC subfamily.</text>
</comment>
<evidence type="ECO:0000313" key="15">
    <source>
        <dbReference type="EMBL" id="SDQ60935.1"/>
    </source>
</evidence>
<protein>
    <recommendedName>
        <fullName evidence="10 11">Tyrosine recombinase XerC</fullName>
    </recommendedName>
</protein>
<keyword evidence="8 10" id="KW-0233">DNA recombination</keyword>
<dbReference type="InterPro" id="IPR050090">
    <property type="entry name" value="Tyrosine_recombinase_XerCD"/>
</dbReference>
<organism evidence="15 16">
    <name type="scientific">Virgibacillus salinus</name>
    <dbReference type="NCBI Taxonomy" id="553311"/>
    <lineage>
        <taxon>Bacteria</taxon>
        <taxon>Bacillati</taxon>
        <taxon>Bacillota</taxon>
        <taxon>Bacilli</taxon>
        <taxon>Bacillales</taxon>
        <taxon>Bacillaceae</taxon>
        <taxon>Virgibacillus</taxon>
    </lineage>
</organism>
<evidence type="ECO:0000256" key="5">
    <source>
        <dbReference type="ARBA" id="ARBA00022829"/>
    </source>
</evidence>
<dbReference type="InterPro" id="IPR011931">
    <property type="entry name" value="Recomb_XerC"/>
</dbReference>
<dbReference type="InterPro" id="IPR010998">
    <property type="entry name" value="Integrase_recombinase_N"/>
</dbReference>
<keyword evidence="16" id="KW-1185">Reference proteome</keyword>
<dbReference type="GO" id="GO:0003677">
    <property type="term" value="F:DNA binding"/>
    <property type="evidence" value="ECO:0007669"/>
    <property type="project" value="UniProtKB-UniRule"/>
</dbReference>
<feature type="compositionally biased region" description="Basic and acidic residues" evidence="12">
    <location>
        <begin position="299"/>
        <end position="314"/>
    </location>
</feature>
<dbReference type="GO" id="GO:0006313">
    <property type="term" value="P:DNA transposition"/>
    <property type="evidence" value="ECO:0007669"/>
    <property type="project" value="UniProtKB-UniRule"/>
</dbReference>
<dbReference type="InterPro" id="IPR013762">
    <property type="entry name" value="Integrase-like_cat_sf"/>
</dbReference>
<dbReference type="GO" id="GO:0009037">
    <property type="term" value="F:tyrosine-based site-specific recombinase activity"/>
    <property type="evidence" value="ECO:0007669"/>
    <property type="project" value="UniProtKB-UniRule"/>
</dbReference>
<comment type="subunit">
    <text evidence="10">Forms a cyclic heterotetrameric complex composed of two molecules of XerC and two molecules of XerD.</text>
</comment>
<dbReference type="InterPro" id="IPR023009">
    <property type="entry name" value="Tyrosine_recombinase_XerC/XerD"/>
</dbReference>
<dbReference type="GO" id="GO:0007059">
    <property type="term" value="P:chromosome segregation"/>
    <property type="evidence" value="ECO:0007669"/>
    <property type="project" value="UniProtKB-UniRule"/>
</dbReference>
<feature type="active site" evidence="10">
    <location>
        <position position="249"/>
    </location>
</feature>
<dbReference type="Gene3D" id="1.10.443.10">
    <property type="entry name" value="Intergrase catalytic core"/>
    <property type="match status" value="1"/>
</dbReference>
<evidence type="ECO:0000256" key="12">
    <source>
        <dbReference type="SAM" id="MobiDB-lite"/>
    </source>
</evidence>
<dbReference type="SUPFAM" id="SSF56349">
    <property type="entry name" value="DNA breaking-rejoining enzymes"/>
    <property type="match status" value="1"/>
</dbReference>
<name>A0A1H1C9P2_9BACI</name>
<keyword evidence="5 10" id="KW-0159">Chromosome partition</keyword>
<comment type="subcellular location">
    <subcellularLocation>
        <location evidence="1 10">Cytoplasm</location>
    </subcellularLocation>
</comment>
<evidence type="ECO:0000313" key="16">
    <source>
        <dbReference type="Proteomes" id="UP000199444"/>
    </source>
</evidence>
<evidence type="ECO:0000256" key="2">
    <source>
        <dbReference type="ARBA" id="ARBA00006657"/>
    </source>
</evidence>
<evidence type="ECO:0000256" key="8">
    <source>
        <dbReference type="ARBA" id="ARBA00023172"/>
    </source>
</evidence>
<feature type="active site" evidence="10">
    <location>
        <position position="246"/>
    </location>
</feature>
<feature type="domain" description="Tyr recombinase" evidence="13">
    <location>
        <begin position="109"/>
        <end position="294"/>
    </location>
</feature>
<dbReference type="NCBIfam" id="NF001399">
    <property type="entry name" value="PRK00283.1"/>
    <property type="match status" value="1"/>
</dbReference>
<dbReference type="PROSITE" id="PS51898">
    <property type="entry name" value="TYR_RECOMBINASE"/>
    <property type="match status" value="1"/>
</dbReference>
<dbReference type="PANTHER" id="PTHR30349">
    <property type="entry name" value="PHAGE INTEGRASE-RELATED"/>
    <property type="match status" value="1"/>
</dbReference>
<evidence type="ECO:0000256" key="3">
    <source>
        <dbReference type="ARBA" id="ARBA00022490"/>
    </source>
</evidence>
<dbReference type="InterPro" id="IPR044068">
    <property type="entry name" value="CB"/>
</dbReference>
<keyword evidence="6 10" id="KW-0229">DNA integration</keyword>
<comment type="function">
    <text evidence="10">Site-specific tyrosine recombinase, which acts by catalyzing the cutting and rejoining of the recombining DNA molecules. The XerC-XerD complex is essential to convert dimers of the bacterial chromosome into monomers to permit their segregation at cell division. It also contributes to the segregational stability of plasmids.</text>
</comment>
<feature type="active site" evidence="10">
    <location>
        <position position="149"/>
    </location>
</feature>
<dbReference type="EMBL" id="FNKD01000002">
    <property type="protein sequence ID" value="SDQ60935.1"/>
    <property type="molecule type" value="Genomic_DNA"/>
</dbReference>
<dbReference type="PANTHER" id="PTHR30349:SF77">
    <property type="entry name" value="TYROSINE RECOMBINASE XERC"/>
    <property type="match status" value="1"/>
</dbReference>
<dbReference type="PROSITE" id="PS51900">
    <property type="entry name" value="CB"/>
    <property type="match status" value="1"/>
</dbReference>
<dbReference type="HAMAP" id="MF_01808">
    <property type="entry name" value="Recomb_XerC_XerD"/>
    <property type="match status" value="1"/>
</dbReference>
<dbReference type="GO" id="GO:0005737">
    <property type="term" value="C:cytoplasm"/>
    <property type="evidence" value="ECO:0007669"/>
    <property type="project" value="UniProtKB-SubCell"/>
</dbReference>
<dbReference type="InterPro" id="IPR011010">
    <property type="entry name" value="DNA_brk_join_enz"/>
</dbReference>
<keyword evidence="4 10" id="KW-0132">Cell division</keyword>
<evidence type="ECO:0000256" key="1">
    <source>
        <dbReference type="ARBA" id="ARBA00004496"/>
    </source>
</evidence>
<feature type="active site" evidence="10">
    <location>
        <position position="173"/>
    </location>
</feature>
<dbReference type="CDD" id="cd00798">
    <property type="entry name" value="INT_XerDC_C"/>
    <property type="match status" value="1"/>
</dbReference>